<dbReference type="Proteomes" id="UP000663843">
    <property type="component" value="Unassembled WGS sequence"/>
</dbReference>
<organism evidence="3 4">
    <name type="scientific">Rhizoctonia solani</name>
    <dbReference type="NCBI Taxonomy" id="456999"/>
    <lineage>
        <taxon>Eukaryota</taxon>
        <taxon>Fungi</taxon>
        <taxon>Dikarya</taxon>
        <taxon>Basidiomycota</taxon>
        <taxon>Agaricomycotina</taxon>
        <taxon>Agaricomycetes</taxon>
        <taxon>Cantharellales</taxon>
        <taxon>Ceratobasidiaceae</taxon>
        <taxon>Rhizoctonia</taxon>
    </lineage>
</organism>
<evidence type="ECO:0000256" key="1">
    <source>
        <dbReference type="SAM" id="Coils"/>
    </source>
</evidence>
<proteinExistence type="predicted"/>
<feature type="compositionally biased region" description="Acidic residues" evidence="2">
    <location>
        <begin position="297"/>
        <end position="309"/>
    </location>
</feature>
<name>A0A8H3GZ39_9AGAM</name>
<keyword evidence="1" id="KW-0175">Coiled coil</keyword>
<accession>A0A8H3GZ39</accession>
<comment type="caution">
    <text evidence="3">The sequence shown here is derived from an EMBL/GenBank/DDBJ whole genome shotgun (WGS) entry which is preliminary data.</text>
</comment>
<sequence>MGLLDSVSRLSLTTDDILTASNRTIADVGPFTDAVLGKHHITDIIRDAEEGEQTLFTHRSADVGGVKGPVDPKPVAVGAGGIVGAGVGTGVRDKEQDVDVLLNAALKLVETYGSMPRAKSHIEDMLDRASEARSRISLLEDELEELKNAEPASTESDMPSLKDEERAVVKMEAQLNAARRRRDALREQIAQKQRARTNAESHTNVISTPTAVARTRTRPGGGKIRNPFLARITSSLADKDPDATTNLSIHLAADSASESFLVDQQPPQWADDSMMSRSESVDPGVESIWDGRGEAGGGEDEEEEEDGEAEGTVVLAIPPVVALSPPTSPVRTAPVLRASIAPTPAPVRASVAPAPPPPIVEPPPAKPPPEPKPKAELPVTKPQQVQVTPETQANTALIWTTVGKVLDPSSNYDPPGPDVLETASILQSLSSQSVASSDPQRVLTATLLLYLLQNGPSPLPAIRTALAEKEKDSESASGLGIKALYACVAKKLLKIDRKGREATVRFE</sequence>
<protein>
    <submittedName>
        <fullName evidence="3">Uncharacterized protein</fullName>
    </submittedName>
</protein>
<reference evidence="3" key="1">
    <citation type="submission" date="2021-01" db="EMBL/GenBank/DDBJ databases">
        <authorList>
            <person name="Kaushik A."/>
        </authorList>
    </citation>
    <scope>NUCLEOTIDE SEQUENCE</scope>
    <source>
        <strain evidence="3">AG2-2IIIB</strain>
    </source>
</reference>
<evidence type="ECO:0000256" key="2">
    <source>
        <dbReference type="SAM" id="MobiDB-lite"/>
    </source>
</evidence>
<dbReference type="EMBL" id="CAJMWT010003505">
    <property type="protein sequence ID" value="CAE6473190.1"/>
    <property type="molecule type" value="Genomic_DNA"/>
</dbReference>
<feature type="compositionally biased region" description="Pro residues" evidence="2">
    <location>
        <begin position="353"/>
        <end position="368"/>
    </location>
</feature>
<feature type="region of interest" description="Disordered" evidence="2">
    <location>
        <begin position="346"/>
        <end position="388"/>
    </location>
</feature>
<feature type="region of interest" description="Disordered" evidence="2">
    <location>
        <begin position="258"/>
        <end position="309"/>
    </location>
</feature>
<dbReference type="AlphaFoldDB" id="A0A8H3GZ39"/>
<evidence type="ECO:0000313" key="3">
    <source>
        <dbReference type="EMBL" id="CAE6473190.1"/>
    </source>
</evidence>
<evidence type="ECO:0000313" key="4">
    <source>
        <dbReference type="Proteomes" id="UP000663843"/>
    </source>
</evidence>
<feature type="coiled-coil region" evidence="1">
    <location>
        <begin position="122"/>
        <end position="202"/>
    </location>
</feature>
<gene>
    <name evidence="3" type="ORF">RDB_LOCUS109071</name>
</gene>